<dbReference type="PANTHER" id="PTHR16119">
    <property type="entry name" value="TRANSMEMBRANE PROTEIN 144"/>
    <property type="match status" value="1"/>
</dbReference>
<dbReference type="RefSeq" id="WP_168930609.1">
    <property type="nucleotide sequence ID" value="NZ_JABAFV010000005.1"/>
</dbReference>
<evidence type="ECO:0000256" key="3">
    <source>
        <dbReference type="ARBA" id="ARBA00022448"/>
    </source>
</evidence>
<feature type="transmembrane region" description="Helical" evidence="8">
    <location>
        <begin position="62"/>
        <end position="84"/>
    </location>
</feature>
<comment type="similarity">
    <text evidence="2">Belongs to the GRP transporter (TC 2.A.7.5) family.</text>
</comment>
<dbReference type="EMBL" id="JABAFV010000005">
    <property type="protein sequence ID" value="NME49495.1"/>
    <property type="molecule type" value="Genomic_DNA"/>
</dbReference>
<feature type="transmembrane region" description="Helical" evidence="8">
    <location>
        <begin position="220"/>
        <end position="238"/>
    </location>
</feature>
<dbReference type="NCBIfam" id="NF047342">
    <property type="entry name" value="symport_RbsU"/>
    <property type="match status" value="1"/>
</dbReference>
<reference evidence="9 10" key="1">
    <citation type="submission" date="2020-04" db="EMBL/GenBank/DDBJ databases">
        <authorList>
            <person name="Hitch T.C.A."/>
            <person name="Wylensek D."/>
            <person name="Clavel T."/>
        </authorList>
    </citation>
    <scope>NUCLEOTIDE SEQUENCE [LARGE SCALE GENOMIC DNA]</scope>
    <source>
        <strain evidence="9 10">WCA-380-WT-3C</strain>
    </source>
</reference>
<dbReference type="GO" id="GO:0015144">
    <property type="term" value="F:carbohydrate transmembrane transporter activity"/>
    <property type="evidence" value="ECO:0007669"/>
    <property type="project" value="InterPro"/>
</dbReference>
<dbReference type="Pfam" id="PF06800">
    <property type="entry name" value="Sugar_transport"/>
    <property type="match status" value="1"/>
</dbReference>
<evidence type="ECO:0000256" key="2">
    <source>
        <dbReference type="ARBA" id="ARBA00006117"/>
    </source>
</evidence>
<feature type="transmembrane region" description="Helical" evidence="8">
    <location>
        <begin position="35"/>
        <end position="56"/>
    </location>
</feature>
<feature type="transmembrane region" description="Helical" evidence="8">
    <location>
        <begin position="6"/>
        <end position="23"/>
    </location>
</feature>
<evidence type="ECO:0000313" key="10">
    <source>
        <dbReference type="Proteomes" id="UP000588071"/>
    </source>
</evidence>
<evidence type="ECO:0000256" key="5">
    <source>
        <dbReference type="ARBA" id="ARBA00022692"/>
    </source>
</evidence>
<feature type="transmembrane region" description="Helical" evidence="8">
    <location>
        <begin position="277"/>
        <end position="294"/>
    </location>
</feature>
<dbReference type="CDD" id="cd23111">
    <property type="entry name" value="ribose_uptake_RbsU"/>
    <property type="match status" value="1"/>
</dbReference>
<feature type="transmembrane region" description="Helical" evidence="8">
    <location>
        <begin position="244"/>
        <end position="265"/>
    </location>
</feature>
<accession>A0A7X9NLL1</accession>
<evidence type="ECO:0000256" key="4">
    <source>
        <dbReference type="ARBA" id="ARBA00022597"/>
    </source>
</evidence>
<proteinExistence type="inferred from homology"/>
<evidence type="ECO:0000313" key="9">
    <source>
        <dbReference type="EMBL" id="NME49495.1"/>
    </source>
</evidence>
<feature type="transmembrane region" description="Helical" evidence="8">
    <location>
        <begin position="91"/>
        <end position="109"/>
    </location>
</feature>
<evidence type="ECO:0000256" key="6">
    <source>
        <dbReference type="ARBA" id="ARBA00022989"/>
    </source>
</evidence>
<evidence type="ECO:0000256" key="8">
    <source>
        <dbReference type="SAM" id="Phobius"/>
    </source>
</evidence>
<dbReference type="InterPro" id="IPR037185">
    <property type="entry name" value="EmrE-like"/>
</dbReference>
<keyword evidence="6 8" id="KW-1133">Transmembrane helix</keyword>
<feature type="transmembrane region" description="Helical" evidence="8">
    <location>
        <begin position="121"/>
        <end position="139"/>
    </location>
</feature>
<gene>
    <name evidence="9" type="ORF">HF857_04385</name>
</gene>
<protein>
    <submittedName>
        <fullName evidence="9">Ribose transporter RbsU</fullName>
    </submittedName>
</protein>
<dbReference type="InterPro" id="IPR010651">
    <property type="entry name" value="Sugar_transport"/>
</dbReference>
<dbReference type="GO" id="GO:0005886">
    <property type="term" value="C:plasma membrane"/>
    <property type="evidence" value="ECO:0007669"/>
    <property type="project" value="UniProtKB-SubCell"/>
</dbReference>
<comment type="caution">
    <text evidence="9">The sequence shown here is derived from an EMBL/GenBank/DDBJ whole genome shotgun (WGS) entry which is preliminary data.</text>
</comment>
<dbReference type="PANTHER" id="PTHR16119:SF17">
    <property type="entry name" value="TRANSMEMBRANE PROTEIN 144"/>
    <property type="match status" value="1"/>
</dbReference>
<feature type="transmembrane region" description="Helical" evidence="8">
    <location>
        <begin position="180"/>
        <end position="200"/>
    </location>
</feature>
<sequence length="295" mass="31485">MNTVALLVGLGPLIGWGIFPTIASKFGGRPSNQILGATLGTLIFALIFNMTQGIALPTGHDLLFAILSGIGWASAQILTFYSFTLIGSSRAMPITTAFQLLGASLWGVIALGDWPSAMDKIIGALALVLIILGAWMTVCSEHKNTEHQAHLQKAVLILAVGEIGYWAYSAAPQATDLTGMQAFLPQAIGMVLVAVVYDFYNHFKSNEPLALQEAVSYKQIFSGFFFAFAALTYLISAQPDMNGLATGFILSQTSVVLATLTGIYFLKQAKTKKEMTVTILGLVLIIFAASLTVIV</sequence>
<organism evidence="9 10">
    <name type="scientific">Enterococcus cecorum</name>
    <dbReference type="NCBI Taxonomy" id="44008"/>
    <lineage>
        <taxon>Bacteria</taxon>
        <taxon>Bacillati</taxon>
        <taxon>Bacillota</taxon>
        <taxon>Bacilli</taxon>
        <taxon>Lactobacillales</taxon>
        <taxon>Enterococcaceae</taxon>
        <taxon>Enterococcus</taxon>
    </lineage>
</organism>
<dbReference type="SUPFAM" id="SSF103481">
    <property type="entry name" value="Multidrug resistance efflux transporter EmrE"/>
    <property type="match status" value="1"/>
</dbReference>
<comment type="subcellular location">
    <subcellularLocation>
        <location evidence="1">Cell membrane</location>
        <topology evidence="1">Multi-pass membrane protein</topology>
    </subcellularLocation>
</comment>
<feature type="transmembrane region" description="Helical" evidence="8">
    <location>
        <begin position="151"/>
        <end position="168"/>
    </location>
</feature>
<dbReference type="AlphaFoldDB" id="A0A7X9NLL1"/>
<keyword evidence="3" id="KW-0813">Transport</keyword>
<keyword evidence="4" id="KW-0762">Sugar transport</keyword>
<keyword evidence="5 8" id="KW-0812">Transmembrane</keyword>
<evidence type="ECO:0000256" key="7">
    <source>
        <dbReference type="ARBA" id="ARBA00023136"/>
    </source>
</evidence>
<name>A0A7X9NLL1_9ENTE</name>
<keyword evidence="7 8" id="KW-0472">Membrane</keyword>
<evidence type="ECO:0000256" key="1">
    <source>
        <dbReference type="ARBA" id="ARBA00004651"/>
    </source>
</evidence>
<dbReference type="Proteomes" id="UP000588071">
    <property type="component" value="Unassembled WGS sequence"/>
</dbReference>